<feature type="transmembrane region" description="Helical" evidence="1">
    <location>
        <begin position="251"/>
        <end position="268"/>
    </location>
</feature>
<feature type="transmembrane region" description="Helical" evidence="1">
    <location>
        <begin position="215"/>
        <end position="239"/>
    </location>
</feature>
<feature type="chain" id="PRO_5038755369" evidence="2">
    <location>
        <begin position="20"/>
        <end position="279"/>
    </location>
</feature>
<name>A0A923I6Z4_9FIRM</name>
<feature type="transmembrane region" description="Helical" evidence="1">
    <location>
        <begin position="118"/>
        <end position="142"/>
    </location>
</feature>
<dbReference type="Proteomes" id="UP000659630">
    <property type="component" value="Unassembled WGS sequence"/>
</dbReference>
<reference evidence="3" key="1">
    <citation type="submission" date="2020-08" db="EMBL/GenBank/DDBJ databases">
        <title>Genome public.</title>
        <authorList>
            <person name="Liu C."/>
            <person name="Sun Q."/>
        </authorList>
    </citation>
    <scope>NUCLEOTIDE SEQUENCE</scope>
    <source>
        <strain evidence="3">BX8</strain>
    </source>
</reference>
<keyword evidence="1" id="KW-1133">Transmembrane helix</keyword>
<accession>A0A923I6Z4</accession>
<feature type="signal peptide" evidence="2">
    <location>
        <begin position="1"/>
        <end position="19"/>
    </location>
</feature>
<keyword evidence="1" id="KW-0472">Membrane</keyword>
<evidence type="ECO:0000313" key="3">
    <source>
        <dbReference type="EMBL" id="MBC5581440.1"/>
    </source>
</evidence>
<dbReference type="EMBL" id="JACONZ010000002">
    <property type="protein sequence ID" value="MBC5581440.1"/>
    <property type="molecule type" value="Genomic_DNA"/>
</dbReference>
<feature type="transmembrane region" description="Helical" evidence="1">
    <location>
        <begin position="39"/>
        <end position="59"/>
    </location>
</feature>
<proteinExistence type="predicted"/>
<feature type="transmembrane region" description="Helical" evidence="1">
    <location>
        <begin position="183"/>
        <end position="203"/>
    </location>
</feature>
<feature type="transmembrane region" description="Helical" evidence="1">
    <location>
        <begin position="149"/>
        <end position="171"/>
    </location>
</feature>
<dbReference type="RefSeq" id="WP_186887793.1">
    <property type="nucleotide sequence ID" value="NZ_JACONZ010000002.1"/>
</dbReference>
<keyword evidence="4" id="KW-1185">Reference proteome</keyword>
<protein>
    <submittedName>
        <fullName evidence="3">Uncharacterized protein</fullName>
    </submittedName>
</protein>
<evidence type="ECO:0000256" key="2">
    <source>
        <dbReference type="SAM" id="SignalP"/>
    </source>
</evidence>
<comment type="caution">
    <text evidence="3">The sequence shown here is derived from an EMBL/GenBank/DDBJ whole genome shotgun (WGS) entry which is preliminary data.</text>
</comment>
<sequence>MSLCVFCVLLCLASGGVFFADYALFTDPSTGFAAMGSVWLRYAFLALLLFLIWFFSLSIRRRSRPERGYRSRVMTAAFGLQALSFFASGLLLSVSGVSALLGGASLTDPVTGRLTFDIAGLVLSVLYLIAGLWCTACCGCFAKGLPQPVSGLALGIVATVSFFLLCVKRFVVSPTSIQRVMPTVDILTAMLAMLLCCALLRALYLPEDAREGRKLYFWGLAAFLFCFCLTGAKLLYLLTFDTVSVADAADLPVLTFGLLGGALAFRMVRVARRVPPQLK</sequence>
<evidence type="ECO:0000256" key="1">
    <source>
        <dbReference type="SAM" id="Phobius"/>
    </source>
</evidence>
<feature type="transmembrane region" description="Helical" evidence="1">
    <location>
        <begin position="80"/>
        <end position="106"/>
    </location>
</feature>
<keyword evidence="2" id="KW-0732">Signal</keyword>
<gene>
    <name evidence="3" type="ORF">H8S23_07940</name>
</gene>
<organism evidence="3 4">
    <name type="scientific">Anaerofilum hominis</name>
    <dbReference type="NCBI Taxonomy" id="2763016"/>
    <lineage>
        <taxon>Bacteria</taxon>
        <taxon>Bacillati</taxon>
        <taxon>Bacillota</taxon>
        <taxon>Clostridia</taxon>
        <taxon>Eubacteriales</taxon>
        <taxon>Oscillospiraceae</taxon>
        <taxon>Anaerofilum</taxon>
    </lineage>
</organism>
<dbReference type="AlphaFoldDB" id="A0A923I6Z4"/>
<evidence type="ECO:0000313" key="4">
    <source>
        <dbReference type="Proteomes" id="UP000659630"/>
    </source>
</evidence>
<keyword evidence="1" id="KW-0812">Transmembrane</keyword>